<dbReference type="RefSeq" id="WP_188808635.1">
    <property type="nucleotide sequence ID" value="NZ_BAAAWV010000001.1"/>
</dbReference>
<name>A0ABQ1XCH4_9MICC</name>
<keyword evidence="2" id="KW-1185">Reference proteome</keyword>
<dbReference type="Proteomes" id="UP000596938">
    <property type="component" value="Unassembled WGS sequence"/>
</dbReference>
<gene>
    <name evidence="1" type="ORF">GCM10011577_01320</name>
</gene>
<evidence type="ECO:0000313" key="1">
    <source>
        <dbReference type="EMBL" id="GGG83602.1"/>
    </source>
</evidence>
<accession>A0ABQ1XCH4</accession>
<protein>
    <submittedName>
        <fullName evidence="1">Uncharacterized protein</fullName>
    </submittedName>
</protein>
<comment type="caution">
    <text evidence="1">The sequence shown here is derived from an EMBL/GenBank/DDBJ whole genome shotgun (WGS) entry which is preliminary data.</text>
</comment>
<organism evidence="1 2">
    <name type="scientific">Pseudarthrobacter polychromogenes</name>
    <dbReference type="NCBI Taxonomy" id="1676"/>
    <lineage>
        <taxon>Bacteria</taxon>
        <taxon>Bacillati</taxon>
        <taxon>Actinomycetota</taxon>
        <taxon>Actinomycetes</taxon>
        <taxon>Micrococcales</taxon>
        <taxon>Micrococcaceae</taxon>
        <taxon>Pseudarthrobacter</taxon>
    </lineage>
</organism>
<dbReference type="EMBL" id="BMKU01000001">
    <property type="protein sequence ID" value="GGG83602.1"/>
    <property type="molecule type" value="Genomic_DNA"/>
</dbReference>
<reference evidence="2" key="1">
    <citation type="journal article" date="2019" name="Int. J. Syst. Evol. Microbiol.">
        <title>The Global Catalogue of Microorganisms (GCM) 10K type strain sequencing project: providing services to taxonomists for standard genome sequencing and annotation.</title>
        <authorList>
            <consortium name="The Broad Institute Genomics Platform"/>
            <consortium name="The Broad Institute Genome Sequencing Center for Infectious Disease"/>
            <person name="Wu L."/>
            <person name="Ma J."/>
        </authorList>
    </citation>
    <scope>NUCLEOTIDE SEQUENCE [LARGE SCALE GENOMIC DNA]</scope>
    <source>
        <strain evidence="2">CGMCC 1.1927</strain>
    </source>
</reference>
<evidence type="ECO:0000313" key="2">
    <source>
        <dbReference type="Proteomes" id="UP000596938"/>
    </source>
</evidence>
<sequence length="74" mass="8310">MATRTQVTEPATPVDTVTEPAIPETVEGREHDPRKFVYVYNTETGKKLDRPVPETWLDGRFPQLSLTPSKKAGK</sequence>
<proteinExistence type="predicted"/>